<sequence length="199" mass="20304">MSLGAGLLVLVVASCAGAPTASSVPSAVDTTHTSARDLPSAALAQGPLRMAASVPVRVQIPAIGVDAELMRLGLQADGTMEVPPGGFPAGWFDGAPTPGELGPAVIAGHVDWAGPGVFAELAQVSAGDEIRVVRTDGTAPVFVVTAVEEHPKDLFPSAAVYGDIEHAGLRLITCGGEWDPEVLHYRANVVVFAELVRPG</sequence>
<dbReference type="InterPro" id="IPR023365">
    <property type="entry name" value="Sortase_dom-sf"/>
</dbReference>
<gene>
    <name evidence="3" type="ORF">Cph01nite_01510</name>
</gene>
<organism evidence="3 4">
    <name type="scientific">Cellulomonas phragmiteti</name>
    <dbReference type="NCBI Taxonomy" id="478780"/>
    <lineage>
        <taxon>Bacteria</taxon>
        <taxon>Bacillati</taxon>
        <taxon>Actinomycetota</taxon>
        <taxon>Actinomycetes</taxon>
        <taxon>Micrococcales</taxon>
        <taxon>Cellulomonadaceae</taxon>
        <taxon>Cellulomonas</taxon>
    </lineage>
</organism>
<accession>A0ABQ4DGD0</accession>
<proteinExistence type="predicted"/>
<feature type="chain" id="PRO_5046691109" evidence="2">
    <location>
        <begin position="19"/>
        <end position="199"/>
    </location>
</feature>
<evidence type="ECO:0000313" key="4">
    <source>
        <dbReference type="Proteomes" id="UP000614741"/>
    </source>
</evidence>
<dbReference type="InterPro" id="IPR042001">
    <property type="entry name" value="Sortase_F"/>
</dbReference>
<dbReference type="EMBL" id="BONP01000001">
    <property type="protein sequence ID" value="GIG38389.1"/>
    <property type="molecule type" value="Genomic_DNA"/>
</dbReference>
<keyword evidence="4" id="KW-1185">Reference proteome</keyword>
<dbReference type="SUPFAM" id="SSF63817">
    <property type="entry name" value="Sortase"/>
    <property type="match status" value="1"/>
</dbReference>
<dbReference type="Proteomes" id="UP000614741">
    <property type="component" value="Unassembled WGS sequence"/>
</dbReference>
<evidence type="ECO:0000256" key="1">
    <source>
        <dbReference type="ARBA" id="ARBA00022801"/>
    </source>
</evidence>
<keyword evidence="2" id="KW-0732">Signal</keyword>
<comment type="caution">
    <text evidence="3">The sequence shown here is derived from an EMBL/GenBank/DDBJ whole genome shotgun (WGS) entry which is preliminary data.</text>
</comment>
<dbReference type="Pfam" id="PF04203">
    <property type="entry name" value="Sortase"/>
    <property type="match status" value="1"/>
</dbReference>
<dbReference type="CDD" id="cd05829">
    <property type="entry name" value="Sortase_F"/>
    <property type="match status" value="1"/>
</dbReference>
<reference evidence="3 4" key="1">
    <citation type="submission" date="2021-01" db="EMBL/GenBank/DDBJ databases">
        <title>Whole genome shotgun sequence of Cellulomonas phragmiteti NBRC 110785.</title>
        <authorList>
            <person name="Komaki H."/>
            <person name="Tamura T."/>
        </authorList>
    </citation>
    <scope>NUCLEOTIDE SEQUENCE [LARGE SCALE GENOMIC DNA]</scope>
    <source>
        <strain evidence="3 4">NBRC 110785</strain>
    </source>
</reference>
<evidence type="ECO:0000313" key="3">
    <source>
        <dbReference type="EMBL" id="GIG38389.1"/>
    </source>
</evidence>
<feature type="signal peptide" evidence="2">
    <location>
        <begin position="1"/>
        <end position="18"/>
    </location>
</feature>
<evidence type="ECO:0000256" key="2">
    <source>
        <dbReference type="SAM" id="SignalP"/>
    </source>
</evidence>
<protein>
    <submittedName>
        <fullName evidence="3">Class F sortase</fullName>
    </submittedName>
</protein>
<dbReference type="InterPro" id="IPR005754">
    <property type="entry name" value="Sortase"/>
</dbReference>
<dbReference type="Gene3D" id="2.40.260.10">
    <property type="entry name" value="Sortase"/>
    <property type="match status" value="1"/>
</dbReference>
<keyword evidence="1" id="KW-0378">Hydrolase</keyword>
<dbReference type="NCBIfam" id="NF033748">
    <property type="entry name" value="class_F_sortase"/>
    <property type="match status" value="1"/>
</dbReference>
<name>A0ABQ4DGD0_9CELL</name>